<evidence type="ECO:0000256" key="2">
    <source>
        <dbReference type="ARBA" id="ARBA00022692"/>
    </source>
</evidence>
<dbReference type="Gene3D" id="1.25.40.20">
    <property type="entry name" value="Ankyrin repeat-containing domain"/>
    <property type="match status" value="1"/>
</dbReference>
<comment type="similarity">
    <text evidence="8">Belongs to the DHHC palmitoyltransferase family.</text>
</comment>
<evidence type="ECO:0000259" key="9">
    <source>
        <dbReference type="Pfam" id="PF01529"/>
    </source>
</evidence>
<evidence type="ECO:0000313" key="10">
    <source>
        <dbReference type="EMBL" id="OQR94933.1"/>
    </source>
</evidence>
<dbReference type="PANTHER" id="PTHR24161:SF124">
    <property type="entry name" value="TRANSIENT RECEPTOR POTENTIAL CHANNEL PYREXIA"/>
    <property type="match status" value="1"/>
</dbReference>
<dbReference type="Pfam" id="PF01529">
    <property type="entry name" value="DHHC"/>
    <property type="match status" value="1"/>
</dbReference>
<evidence type="ECO:0000313" key="11">
    <source>
        <dbReference type="Proteomes" id="UP000243579"/>
    </source>
</evidence>
<dbReference type="GO" id="GO:0016020">
    <property type="term" value="C:membrane"/>
    <property type="evidence" value="ECO:0007669"/>
    <property type="project" value="UniProtKB-SubCell"/>
</dbReference>
<feature type="repeat" description="ANK" evidence="7">
    <location>
        <begin position="436"/>
        <end position="458"/>
    </location>
</feature>
<proteinExistence type="inferred from homology"/>
<dbReference type="EMBL" id="JNBR01000346">
    <property type="protein sequence ID" value="OQR94933.1"/>
    <property type="molecule type" value="Genomic_DNA"/>
</dbReference>
<evidence type="ECO:0000256" key="4">
    <source>
        <dbReference type="ARBA" id="ARBA00022989"/>
    </source>
</evidence>
<dbReference type="GO" id="GO:0019706">
    <property type="term" value="F:protein-cysteine S-palmitoyltransferase activity"/>
    <property type="evidence" value="ECO:0007669"/>
    <property type="project" value="UniProtKB-EC"/>
</dbReference>
<dbReference type="EC" id="2.3.1.225" evidence="8"/>
<evidence type="ECO:0000256" key="5">
    <source>
        <dbReference type="ARBA" id="ARBA00023043"/>
    </source>
</evidence>
<accession>A0A1V9ZAB0</accession>
<feature type="repeat" description="ANK" evidence="7">
    <location>
        <begin position="328"/>
        <end position="361"/>
    </location>
</feature>
<comment type="subcellular location">
    <subcellularLocation>
        <location evidence="1">Membrane</location>
        <topology evidence="1">Multi-pass membrane protein</topology>
    </subcellularLocation>
</comment>
<dbReference type="InterPro" id="IPR002110">
    <property type="entry name" value="Ankyrin_rpt"/>
</dbReference>
<keyword evidence="8 10" id="KW-0808">Transferase</keyword>
<feature type="transmembrane region" description="Helical" evidence="8">
    <location>
        <begin position="531"/>
        <end position="549"/>
    </location>
</feature>
<dbReference type="PROSITE" id="PS50216">
    <property type="entry name" value="DHHC"/>
    <property type="match status" value="1"/>
</dbReference>
<name>A0A1V9ZAB0_ACHHY</name>
<dbReference type="OrthoDB" id="163438at2759"/>
<dbReference type="Pfam" id="PF12796">
    <property type="entry name" value="Ank_2"/>
    <property type="match status" value="2"/>
</dbReference>
<comment type="domain">
    <text evidence="8">The DHHC domain is required for palmitoyltransferase activity.</text>
</comment>
<gene>
    <name evidence="10" type="ORF">ACHHYP_00819</name>
</gene>
<dbReference type="AlphaFoldDB" id="A0A1V9ZAB0"/>
<feature type="transmembrane region" description="Helical" evidence="8">
    <location>
        <begin position="652"/>
        <end position="674"/>
    </location>
</feature>
<dbReference type="PROSITE" id="PS50088">
    <property type="entry name" value="ANK_REPEAT"/>
    <property type="match status" value="4"/>
</dbReference>
<feature type="repeat" description="ANK" evidence="7">
    <location>
        <begin position="295"/>
        <end position="327"/>
    </location>
</feature>
<comment type="caution">
    <text evidence="10">The sequence shown here is derived from an EMBL/GenBank/DDBJ whole genome shotgun (WGS) entry which is preliminary data.</text>
</comment>
<feature type="transmembrane region" description="Helical" evidence="8">
    <location>
        <begin position="686"/>
        <end position="710"/>
    </location>
</feature>
<keyword evidence="4 8" id="KW-1133">Transmembrane helix</keyword>
<reference evidence="10 11" key="1">
    <citation type="journal article" date="2014" name="Genome Biol. Evol.">
        <title>The secreted proteins of Achlya hypogyna and Thraustotheca clavata identify the ancestral oomycete secretome and reveal gene acquisitions by horizontal gene transfer.</title>
        <authorList>
            <person name="Misner I."/>
            <person name="Blouin N."/>
            <person name="Leonard G."/>
            <person name="Richards T.A."/>
            <person name="Lane C.E."/>
        </authorList>
    </citation>
    <scope>NUCLEOTIDE SEQUENCE [LARGE SCALE GENOMIC DNA]</scope>
    <source>
        <strain evidence="10 11">ATCC 48635</strain>
    </source>
</reference>
<sequence>MAPTSAPINEATATIEHLRAPMCAPVNALPPMTSTARPAKRVRFSCVTAYEFALGHGGSSVPLENGPAVGLVGAPVRVTAAKIVKKRSTAPRRLRKLGKDERVAILQGAGHPMKEIVDFCVEALDIRISRGANRRRATKRRSSEVERNTEINENANIDYCLHAIPRALLTVNRLRRIFILPLARHQLGQRSIIRHDRIVEVEIYFVIQASAAIEPHSATSFVAVFTRGVRTGNAAASMTAVPTSGFVHLVQTTASALAKSRQSAKDVTSEGEQRLAVVHQALLDNPGLISTVDVDGHSPLHWAAQLGPAALLQLLLDHGGSVFECDAHGLLPLHWAAAANNLPTLQLLLAQPGAAIDSVDTLKSQTALVIAAQHGHTMAVIYLLKRGANPTVTDSSHDNFIHWAAYKGAIEILQLCHSFAEPFGFDIALFHAADAFGQTPLHLAAAQGHLTCVEFLVEELEANAAAEDAKAQTPLELAKQRGHAAVYAYLSGKFTPAWNRQLGHAVYFWCIRAMNAEAVSIRPFLGSKCPFYFMLGNVLVGIYWVVAEFQDPTQLVLQSLAWAGLFCAWRIPPGSVTNDLALRASYTARMRQLLGDNDVLQATLALDTVDLCHACAVEKPRGAKHCRFCKTCILRFDHHCPFIDNCVGQRNYTYFLIFVGVMAVAAAHMVYLWGNAQPLSASAVIAAIYYAGVAAVAGNLFFFHLFLGTLDLSTNEYRHRHRAKDITNRRFDKFESPCRDDCAVKCLARLCMSLPRLSRVLPGGPSLRDKLQNGKVTSV</sequence>
<dbReference type="Proteomes" id="UP000243579">
    <property type="component" value="Unassembled WGS sequence"/>
</dbReference>
<keyword evidence="8" id="KW-0012">Acyltransferase</keyword>
<dbReference type="PANTHER" id="PTHR24161">
    <property type="entry name" value="ANK_REP_REGION DOMAIN-CONTAINING PROTEIN-RELATED"/>
    <property type="match status" value="1"/>
</dbReference>
<evidence type="ECO:0000256" key="8">
    <source>
        <dbReference type="RuleBase" id="RU079119"/>
    </source>
</evidence>
<evidence type="ECO:0000256" key="3">
    <source>
        <dbReference type="ARBA" id="ARBA00022737"/>
    </source>
</evidence>
<keyword evidence="5 7" id="KW-0040">ANK repeat</keyword>
<dbReference type="SMART" id="SM00248">
    <property type="entry name" value="ANK"/>
    <property type="match status" value="5"/>
</dbReference>
<dbReference type="PROSITE" id="PS50297">
    <property type="entry name" value="ANK_REP_REGION"/>
    <property type="match status" value="3"/>
</dbReference>
<protein>
    <recommendedName>
        <fullName evidence="8">Palmitoyltransferase</fullName>
        <ecNumber evidence="8">2.3.1.225</ecNumber>
    </recommendedName>
</protein>
<keyword evidence="11" id="KW-1185">Reference proteome</keyword>
<dbReference type="InterPro" id="IPR036770">
    <property type="entry name" value="Ankyrin_rpt-contain_sf"/>
</dbReference>
<keyword evidence="3" id="KW-0677">Repeat</keyword>
<dbReference type="Pfam" id="PF00023">
    <property type="entry name" value="Ank"/>
    <property type="match status" value="1"/>
</dbReference>
<dbReference type="SUPFAM" id="SSF48403">
    <property type="entry name" value="Ankyrin repeat"/>
    <property type="match status" value="1"/>
</dbReference>
<keyword evidence="2 8" id="KW-0812">Transmembrane</keyword>
<keyword evidence="6 8" id="KW-0472">Membrane</keyword>
<organism evidence="10 11">
    <name type="scientific">Achlya hypogyna</name>
    <name type="common">Oomycete</name>
    <name type="synonym">Protoachlya hypogyna</name>
    <dbReference type="NCBI Taxonomy" id="1202772"/>
    <lineage>
        <taxon>Eukaryota</taxon>
        <taxon>Sar</taxon>
        <taxon>Stramenopiles</taxon>
        <taxon>Oomycota</taxon>
        <taxon>Saprolegniomycetes</taxon>
        <taxon>Saprolegniales</taxon>
        <taxon>Achlyaceae</taxon>
        <taxon>Achlya</taxon>
    </lineage>
</organism>
<evidence type="ECO:0000256" key="1">
    <source>
        <dbReference type="ARBA" id="ARBA00004141"/>
    </source>
</evidence>
<feature type="repeat" description="ANK" evidence="7">
    <location>
        <begin position="363"/>
        <end position="395"/>
    </location>
</feature>
<evidence type="ECO:0000256" key="6">
    <source>
        <dbReference type="ARBA" id="ARBA00023136"/>
    </source>
</evidence>
<evidence type="ECO:0000256" key="7">
    <source>
        <dbReference type="PROSITE-ProRule" id="PRU00023"/>
    </source>
</evidence>
<feature type="domain" description="Palmitoyltransferase DHHC" evidence="9">
    <location>
        <begin position="610"/>
        <end position="717"/>
    </location>
</feature>
<dbReference type="InterPro" id="IPR001594">
    <property type="entry name" value="Palmitoyltrfase_DHHC"/>
</dbReference>
<comment type="catalytic activity">
    <reaction evidence="8">
        <text>L-cysteinyl-[protein] + hexadecanoyl-CoA = S-hexadecanoyl-L-cysteinyl-[protein] + CoA</text>
        <dbReference type="Rhea" id="RHEA:36683"/>
        <dbReference type="Rhea" id="RHEA-COMP:10131"/>
        <dbReference type="Rhea" id="RHEA-COMP:11032"/>
        <dbReference type="ChEBI" id="CHEBI:29950"/>
        <dbReference type="ChEBI" id="CHEBI:57287"/>
        <dbReference type="ChEBI" id="CHEBI:57379"/>
        <dbReference type="ChEBI" id="CHEBI:74151"/>
        <dbReference type="EC" id="2.3.1.225"/>
    </reaction>
</comment>